<gene>
    <name evidence="1" type="ORF">FOL01_0887</name>
</gene>
<name>A0A1L6RB34_9LACO</name>
<sequence>MGLKPADFVVNRDESTGKYQWWVGFSRVTTGKKELGVKNVMRQRDVPVDDQLLIVQPRMNRYIAMNKKVDE</sequence>
<reference evidence="1 2" key="1">
    <citation type="submission" date="2016-02" db="EMBL/GenBank/DDBJ databases">
        <title>Complete Genome Sequence of Weissella jogaejeotgali FOL01.</title>
        <authorList>
            <person name="Lee J.-H."/>
            <person name="Ku H.-J."/>
        </authorList>
    </citation>
    <scope>NUCLEOTIDE SEQUENCE [LARGE SCALE GENOMIC DNA]</scope>
    <source>
        <strain evidence="1 2">FOL01</strain>
    </source>
</reference>
<dbReference type="EMBL" id="CP014332">
    <property type="protein sequence ID" value="APS41746.1"/>
    <property type="molecule type" value="Genomic_DNA"/>
</dbReference>
<dbReference type="KEGG" id="wjo:FOL01_0887"/>
<evidence type="ECO:0000313" key="2">
    <source>
        <dbReference type="Proteomes" id="UP000185473"/>
    </source>
</evidence>
<proteinExistence type="predicted"/>
<protein>
    <submittedName>
        <fullName evidence="1">Uncharacterized protein</fullName>
    </submittedName>
</protein>
<dbReference type="STRING" id="1631871.FOL01_0887"/>
<accession>A0A1L6RB34</accession>
<dbReference type="AlphaFoldDB" id="A0A1L6RB34"/>
<dbReference type="Proteomes" id="UP000185473">
    <property type="component" value="Chromosome"/>
</dbReference>
<organism evidence="1 2">
    <name type="scientific">Weissella jogaejeotgali</name>
    <dbReference type="NCBI Taxonomy" id="1631871"/>
    <lineage>
        <taxon>Bacteria</taxon>
        <taxon>Bacillati</taxon>
        <taxon>Bacillota</taxon>
        <taxon>Bacilli</taxon>
        <taxon>Lactobacillales</taxon>
        <taxon>Lactobacillaceae</taxon>
        <taxon>Weissella</taxon>
    </lineage>
</organism>
<keyword evidence="2" id="KW-1185">Reference proteome</keyword>
<evidence type="ECO:0000313" key="1">
    <source>
        <dbReference type="EMBL" id="APS41746.1"/>
    </source>
</evidence>